<dbReference type="PANTHER" id="PTHR18901">
    <property type="entry name" value="2-DEOXYGLUCOSE-6-PHOSPHATE PHOSPHATASE 2"/>
    <property type="match status" value="1"/>
</dbReference>
<dbReference type="SUPFAM" id="SSF56784">
    <property type="entry name" value="HAD-like"/>
    <property type="match status" value="1"/>
</dbReference>
<dbReference type="Gene3D" id="3.40.50.1000">
    <property type="entry name" value="HAD superfamily/HAD-like"/>
    <property type="match status" value="1"/>
</dbReference>
<dbReference type="Gene3D" id="1.10.150.240">
    <property type="entry name" value="Putative phosphatase, domain 2"/>
    <property type="match status" value="1"/>
</dbReference>
<dbReference type="GO" id="GO:0016787">
    <property type="term" value="F:hydrolase activity"/>
    <property type="evidence" value="ECO:0007669"/>
    <property type="project" value="UniProtKB-KW"/>
</dbReference>
<dbReference type="SFLD" id="SFLDS00003">
    <property type="entry name" value="Haloacid_Dehalogenase"/>
    <property type="match status" value="1"/>
</dbReference>
<dbReference type="SFLD" id="SFLDG01129">
    <property type="entry name" value="C1.5:_HAD__Beta-PGM__Phosphata"/>
    <property type="match status" value="1"/>
</dbReference>
<name>A0A6M6DYP8_PRIMG</name>
<dbReference type="InterPro" id="IPR036412">
    <property type="entry name" value="HAD-like_sf"/>
</dbReference>
<dbReference type="InterPro" id="IPR006439">
    <property type="entry name" value="HAD-SF_hydro_IA"/>
</dbReference>
<dbReference type="NCBIfam" id="TIGR01509">
    <property type="entry name" value="HAD-SF-IA-v3"/>
    <property type="match status" value="1"/>
</dbReference>
<dbReference type="RefSeq" id="WP_171778015.1">
    <property type="nucleotide sequence ID" value="NZ_CP045273.1"/>
</dbReference>
<proteinExistence type="predicted"/>
<dbReference type="PANTHER" id="PTHR18901:SF38">
    <property type="entry name" value="PSEUDOURIDINE-5'-PHOSPHATASE"/>
    <property type="match status" value="1"/>
</dbReference>
<keyword evidence="1" id="KW-0378">Hydrolase</keyword>
<reference evidence="1 2" key="1">
    <citation type="submission" date="2019-10" db="EMBL/GenBank/DDBJ databases">
        <title>Complete genome sequences for adaption low water activity.</title>
        <authorList>
            <person name="Zhao L."/>
            <person name="Zhong J."/>
        </authorList>
    </citation>
    <scope>NUCLEOTIDE SEQUENCE [LARGE SCALE GENOMIC DNA]</scope>
    <source>
        <strain evidence="1 2">FDU301</strain>
        <plasmid evidence="2">pfdu301a</plasmid>
    </source>
</reference>
<protein>
    <submittedName>
        <fullName evidence="1">HAD-IA family hydrolase</fullName>
    </submittedName>
</protein>
<dbReference type="InterPro" id="IPR041492">
    <property type="entry name" value="HAD_2"/>
</dbReference>
<dbReference type="InterPro" id="IPR023198">
    <property type="entry name" value="PGP-like_dom2"/>
</dbReference>
<accession>A0A6M6DYP8</accession>
<organism evidence="1 2">
    <name type="scientific">Priestia megaterium</name>
    <name type="common">Bacillus megaterium</name>
    <dbReference type="NCBI Taxonomy" id="1404"/>
    <lineage>
        <taxon>Bacteria</taxon>
        <taxon>Bacillati</taxon>
        <taxon>Bacillota</taxon>
        <taxon>Bacilli</taxon>
        <taxon>Bacillales</taxon>
        <taxon>Bacillaceae</taxon>
        <taxon>Priestia</taxon>
    </lineage>
</organism>
<gene>
    <name evidence="1" type="ORF">FDZ14_28415</name>
</gene>
<dbReference type="Pfam" id="PF13419">
    <property type="entry name" value="HAD_2"/>
    <property type="match status" value="1"/>
</dbReference>
<keyword evidence="1" id="KW-0614">Plasmid</keyword>
<dbReference type="InterPro" id="IPR023214">
    <property type="entry name" value="HAD_sf"/>
</dbReference>
<dbReference type="Proteomes" id="UP000501076">
    <property type="component" value="Plasmid pFDU301A"/>
</dbReference>
<geneLocation type="plasmid" evidence="2">
    <name>pfdu301a</name>
</geneLocation>
<evidence type="ECO:0000313" key="2">
    <source>
        <dbReference type="Proteomes" id="UP000501076"/>
    </source>
</evidence>
<dbReference type="AlphaFoldDB" id="A0A6M6DYP8"/>
<sequence>MIKAVIFDFDGLMIDTESLWFDAYYYIAKEEFGIEIKIEDFALAVGISEVPYLELIEKQVGHPIDRPSFLKKTTKYFEENVQNIKPREGVTDYLHYAKANNLKIGLATSSTYDWVEKFLKQFDLFSYFLVIKTFDIVGTKKPNPKVYLEALKGLGVQASEAIAFEDSLNGYKAATGAGIHTIVVPNRLTKYIEFPQGTPSIPSMASVELKDFLKN</sequence>
<evidence type="ECO:0000313" key="1">
    <source>
        <dbReference type="EMBL" id="QJX80031.1"/>
    </source>
</evidence>
<dbReference type="EMBL" id="CP045273">
    <property type="protein sequence ID" value="QJX80031.1"/>
    <property type="molecule type" value="Genomic_DNA"/>
</dbReference>